<evidence type="ECO:0000313" key="2">
    <source>
        <dbReference type="EMBL" id="SEP89049.1"/>
    </source>
</evidence>
<keyword evidence="1" id="KW-0472">Membrane</keyword>
<keyword evidence="1" id="KW-1133">Transmembrane helix</keyword>
<evidence type="ECO:0000256" key="1">
    <source>
        <dbReference type="SAM" id="Phobius"/>
    </source>
</evidence>
<evidence type="ECO:0008006" key="4">
    <source>
        <dbReference type="Google" id="ProtNLM"/>
    </source>
</evidence>
<dbReference type="RefSeq" id="WP_090619503.1">
    <property type="nucleotide sequence ID" value="NZ_FOFJ01000004.1"/>
</dbReference>
<dbReference type="AlphaFoldDB" id="A0A1H9BJK0"/>
<keyword evidence="1" id="KW-0812">Transmembrane</keyword>
<dbReference type="Pfam" id="PF11146">
    <property type="entry name" value="DUF2905"/>
    <property type="match status" value="1"/>
</dbReference>
<dbReference type="PANTHER" id="PTHR36443:SF1">
    <property type="entry name" value="BSR5223 PROTEIN"/>
    <property type="match status" value="1"/>
</dbReference>
<name>A0A1H9BJK0_9GAMM</name>
<accession>A0A1H9BJK0</accession>
<dbReference type="Proteomes" id="UP000199267">
    <property type="component" value="Unassembled WGS sequence"/>
</dbReference>
<feature type="transmembrane region" description="Helical" evidence="1">
    <location>
        <begin position="46"/>
        <end position="66"/>
    </location>
</feature>
<protein>
    <recommendedName>
        <fullName evidence="4">DUF2905 domain-containing protein</fullName>
    </recommendedName>
</protein>
<dbReference type="PANTHER" id="PTHR36443">
    <property type="entry name" value="BSR5223 PROTEIN"/>
    <property type="match status" value="1"/>
</dbReference>
<reference evidence="2 3" key="1">
    <citation type="submission" date="2016-10" db="EMBL/GenBank/DDBJ databases">
        <authorList>
            <person name="de Groot N.N."/>
        </authorList>
    </citation>
    <scope>NUCLEOTIDE SEQUENCE [LARGE SCALE GENOMIC DNA]</scope>
    <source>
        <strain evidence="2 3">DSM 378</strain>
    </source>
</reference>
<dbReference type="EMBL" id="FOFJ01000004">
    <property type="protein sequence ID" value="SEP89049.1"/>
    <property type="molecule type" value="Genomic_DNA"/>
</dbReference>
<evidence type="ECO:0000313" key="3">
    <source>
        <dbReference type="Proteomes" id="UP000199267"/>
    </source>
</evidence>
<gene>
    <name evidence="2" type="ORF">SAMN04244573_00632</name>
</gene>
<proteinExistence type="predicted"/>
<dbReference type="InterPro" id="IPR021320">
    <property type="entry name" value="DUF2905"/>
</dbReference>
<organism evidence="2 3">
    <name type="scientific">Azotobacter beijerinckii</name>
    <dbReference type="NCBI Taxonomy" id="170623"/>
    <lineage>
        <taxon>Bacteria</taxon>
        <taxon>Pseudomonadati</taxon>
        <taxon>Pseudomonadota</taxon>
        <taxon>Gammaproteobacteria</taxon>
        <taxon>Pseudomonadales</taxon>
        <taxon>Pseudomonadaceae</taxon>
        <taxon>Azotobacter</taxon>
    </lineage>
</organism>
<sequence length="68" mass="7471">MARGLMILGAALPLLGLALRHAPWLFGWFGRLPGDLHIETARGRPFVPITSMLLVSLVASLLLNLLRR</sequence>